<sequence length="471" mass="53767">MAVANTLHNRYPGKRYSVAKYNTGKTTEFEGYRGFLEASSQKDDLLCVFAGVDPDEWPTEEPPALFITTDRNEPISVLDAFVRDAEAMIEARQTTDFETGARVELIPTCTIKNGSLKGRAALYYDIMATKEHPPRRLQDFFELLQPGHHTGKRSFWIWMTVRKDFDHWTTLAIKTDYQLATEMTRAQIGSWIVSYGSAYIGLRHIVTQDLELLRRHAEPSLLRVGLHVKEIRTWVEVASKTGQLSRQYSRLGQGGRFFTVTDWFLEEDHKSCKRPTLHVVFELELCKDPKPARILSLDDPRGYQRTGTVGLDQFSPQRQMLYTPISLHINISHRAINRKPERGHFPMIFTCVKCSPFGMAILVPTRNINGIWTGYYTRGQLTPNPDSLKISNELRTAGDIVIMESLRETLDKPIEPVPGLPSLSLLSWNPTNFFPNQSYYPVHLAVRLVNLLPSSWNLEYLALPPDITLTV</sequence>
<dbReference type="OrthoDB" id="3632612at2759"/>
<dbReference type="Proteomes" id="UP000237631">
    <property type="component" value="Unassembled WGS sequence"/>
</dbReference>
<evidence type="ECO:0000313" key="2">
    <source>
        <dbReference type="Proteomes" id="UP000237631"/>
    </source>
</evidence>
<keyword evidence="2" id="KW-1185">Reference proteome</keyword>
<dbReference type="EMBL" id="PNEN01001793">
    <property type="protein sequence ID" value="PPJ50066.1"/>
    <property type="molecule type" value="Genomic_DNA"/>
</dbReference>
<proteinExistence type="predicted"/>
<name>A0A2S6BRH6_9PEZI</name>
<accession>A0A2S6BRH6</accession>
<comment type="caution">
    <text evidence="1">The sequence shown here is derived from an EMBL/GenBank/DDBJ whole genome shotgun (WGS) entry which is preliminary data.</text>
</comment>
<evidence type="ECO:0000313" key="1">
    <source>
        <dbReference type="EMBL" id="PPJ50066.1"/>
    </source>
</evidence>
<dbReference type="AlphaFoldDB" id="A0A2S6BRH6"/>
<protein>
    <submittedName>
        <fullName evidence="1">Uncharacterized protein</fullName>
    </submittedName>
</protein>
<gene>
    <name evidence="1" type="ORF">CBER1_05079</name>
</gene>
<organism evidence="1 2">
    <name type="scientific">Cercospora berteroae</name>
    <dbReference type="NCBI Taxonomy" id="357750"/>
    <lineage>
        <taxon>Eukaryota</taxon>
        <taxon>Fungi</taxon>
        <taxon>Dikarya</taxon>
        <taxon>Ascomycota</taxon>
        <taxon>Pezizomycotina</taxon>
        <taxon>Dothideomycetes</taxon>
        <taxon>Dothideomycetidae</taxon>
        <taxon>Mycosphaerellales</taxon>
        <taxon>Mycosphaerellaceae</taxon>
        <taxon>Cercospora</taxon>
    </lineage>
</organism>
<reference evidence="2" key="1">
    <citation type="journal article" date="2017" name="bioRxiv">
        <title>Conservation of a gene cluster reveals novel cercosporin biosynthetic mechanisms and extends production to the genus Colletotrichum.</title>
        <authorList>
            <person name="de Jonge R."/>
            <person name="Ebert M.K."/>
            <person name="Huitt-Roehl C.R."/>
            <person name="Pal P."/>
            <person name="Suttle J.C."/>
            <person name="Spanner R.E."/>
            <person name="Neubauer J.D."/>
            <person name="Jurick W.M.II."/>
            <person name="Stott K.A."/>
            <person name="Secor G.A."/>
            <person name="Thomma B.P.H.J."/>
            <person name="Van de Peer Y."/>
            <person name="Townsend C.A."/>
            <person name="Bolton M.D."/>
        </authorList>
    </citation>
    <scope>NUCLEOTIDE SEQUENCE [LARGE SCALE GENOMIC DNA]</scope>
    <source>
        <strain evidence="2">CBS538.71</strain>
    </source>
</reference>